<gene>
    <name evidence="2" type="ORF">B0I29_12838</name>
</gene>
<reference evidence="2 3" key="1">
    <citation type="submission" date="2018-06" db="EMBL/GenBank/DDBJ databases">
        <title>Genomic Encyclopedia of Type Strains, Phase III (KMG-III): the genomes of soil and plant-associated and newly described type strains.</title>
        <authorList>
            <person name="Whitman W."/>
        </authorList>
    </citation>
    <scope>NUCLEOTIDE SEQUENCE [LARGE SCALE GENOMIC DNA]</scope>
    <source>
        <strain evidence="2 3">CGMCC 4.7090</strain>
    </source>
</reference>
<protein>
    <submittedName>
        <fullName evidence="2">Uncharacterized protein</fullName>
    </submittedName>
</protein>
<dbReference type="EMBL" id="QLMJ01000028">
    <property type="protein sequence ID" value="RAK26206.1"/>
    <property type="molecule type" value="Genomic_DNA"/>
</dbReference>
<organism evidence="2 3">
    <name type="scientific">Actinoplanes lutulentus</name>
    <dbReference type="NCBI Taxonomy" id="1287878"/>
    <lineage>
        <taxon>Bacteria</taxon>
        <taxon>Bacillati</taxon>
        <taxon>Actinomycetota</taxon>
        <taxon>Actinomycetes</taxon>
        <taxon>Micromonosporales</taxon>
        <taxon>Micromonosporaceae</taxon>
        <taxon>Actinoplanes</taxon>
    </lineage>
</organism>
<dbReference type="Proteomes" id="UP000249341">
    <property type="component" value="Unassembled WGS sequence"/>
</dbReference>
<comment type="caution">
    <text evidence="2">The sequence shown here is derived from an EMBL/GenBank/DDBJ whole genome shotgun (WGS) entry which is preliminary data.</text>
</comment>
<dbReference type="AlphaFoldDB" id="A0A327YXA1"/>
<evidence type="ECO:0000256" key="1">
    <source>
        <dbReference type="SAM" id="MobiDB-lite"/>
    </source>
</evidence>
<sequence length="57" mass="5404">MITCLVMAAVVALFVVVGACYQLSSPAGGTAYPGASSYGTDGDGDDDDAGGDGGGEA</sequence>
<dbReference type="RefSeq" id="WP_181558249.1">
    <property type="nucleotide sequence ID" value="NZ_JACHWI010000014.1"/>
</dbReference>
<feature type="region of interest" description="Disordered" evidence="1">
    <location>
        <begin position="25"/>
        <end position="57"/>
    </location>
</feature>
<name>A0A327YXA1_9ACTN</name>
<keyword evidence="3" id="KW-1185">Reference proteome</keyword>
<accession>A0A327YXA1</accession>
<evidence type="ECO:0000313" key="2">
    <source>
        <dbReference type="EMBL" id="RAK26206.1"/>
    </source>
</evidence>
<proteinExistence type="predicted"/>
<evidence type="ECO:0000313" key="3">
    <source>
        <dbReference type="Proteomes" id="UP000249341"/>
    </source>
</evidence>